<keyword evidence="3" id="KW-1185">Reference proteome</keyword>
<comment type="caution">
    <text evidence="2">The sequence shown here is derived from an EMBL/GenBank/DDBJ whole genome shotgun (WGS) entry which is preliminary data.</text>
</comment>
<dbReference type="AlphaFoldDB" id="A0A7Z8Y4V6"/>
<evidence type="ECO:0008006" key="4">
    <source>
        <dbReference type="Google" id="ProtNLM"/>
    </source>
</evidence>
<name>A0A7Z8Y4V6_9CAUL</name>
<dbReference type="Proteomes" id="UP000289220">
    <property type="component" value="Unassembled WGS sequence"/>
</dbReference>
<dbReference type="EMBL" id="UXHF01000052">
    <property type="protein sequence ID" value="VDC50937.1"/>
    <property type="molecule type" value="Genomic_DNA"/>
</dbReference>
<gene>
    <name evidence="2" type="ORF">BREV_BREV_02365</name>
</gene>
<feature type="signal peptide" evidence="1">
    <location>
        <begin position="1"/>
        <end position="25"/>
    </location>
</feature>
<keyword evidence="1" id="KW-0732">Signal</keyword>
<accession>A0A7Z8Y4V6</accession>
<evidence type="ECO:0000313" key="3">
    <source>
        <dbReference type="Proteomes" id="UP000289220"/>
    </source>
</evidence>
<feature type="chain" id="PRO_5031375077" description="DUF218 domain-containing protein" evidence="1">
    <location>
        <begin position="26"/>
        <end position="245"/>
    </location>
</feature>
<proteinExistence type="predicted"/>
<evidence type="ECO:0000256" key="1">
    <source>
        <dbReference type="SAM" id="SignalP"/>
    </source>
</evidence>
<evidence type="ECO:0000313" key="2">
    <source>
        <dbReference type="EMBL" id="VDC50937.1"/>
    </source>
</evidence>
<organism evidence="2 3">
    <name type="scientific">Brevundimonas mediterranea</name>
    <dbReference type="NCBI Taxonomy" id="74329"/>
    <lineage>
        <taxon>Bacteria</taxon>
        <taxon>Pseudomonadati</taxon>
        <taxon>Pseudomonadota</taxon>
        <taxon>Alphaproteobacteria</taxon>
        <taxon>Caulobacterales</taxon>
        <taxon>Caulobacteraceae</taxon>
        <taxon>Brevundimonas</taxon>
    </lineage>
</organism>
<protein>
    <recommendedName>
        <fullName evidence="4">DUF218 domain-containing protein</fullName>
    </recommendedName>
</protein>
<reference evidence="2 3" key="1">
    <citation type="submission" date="2018-11" db="EMBL/GenBank/DDBJ databases">
        <authorList>
            <person name="Peiro R."/>
            <person name="Begona"/>
            <person name="Cbmso G."/>
            <person name="Lopez M."/>
            <person name="Gonzalez S."/>
            <person name="Sacristan E."/>
            <person name="Castillo E."/>
        </authorList>
    </citation>
    <scope>NUCLEOTIDE SEQUENCE [LARGE SCALE GENOMIC DNA]</scope>
    <source>
        <strain evidence="2">Brev_genome</strain>
    </source>
</reference>
<sequence>MNHGVGLTCAMGLALSLLSFGGAEAAYRDDLCHQATPETFVLSGPIDAAMTACVESRFAPTTTELILTSRGGSADQAMRIAEGFEGRRLTMTVKEECNSSCANYFLPLAGRLIVEPGAVIVIHGGIDPSLISRQLVPDGGMAAAGVDLQPIAERQRAFVARNGINPGWLMYREANSLSVQRLDGELANADARTKAWLVEETMAKSCLPNTVVEYRTDRRGEWLSESRRRALRRQNIARSNTVGCN</sequence>